<evidence type="ECO:0000256" key="2">
    <source>
        <dbReference type="ARBA" id="ARBA00022741"/>
    </source>
</evidence>
<dbReference type="Pfam" id="PF13549">
    <property type="entry name" value="ATP-grasp_5"/>
    <property type="match status" value="1"/>
</dbReference>
<dbReference type="GO" id="GO:0016746">
    <property type="term" value="F:acyltransferase activity"/>
    <property type="evidence" value="ECO:0007669"/>
    <property type="project" value="UniProtKB-KW"/>
</dbReference>
<evidence type="ECO:0000313" key="5">
    <source>
        <dbReference type="EMBL" id="MPN31340.1"/>
    </source>
</evidence>
<protein>
    <submittedName>
        <fullName evidence="5">Protein lysine acetyltransferase Pka</fullName>
        <ecNumber evidence="5">2.3.1.-</ecNumber>
    </submittedName>
</protein>
<keyword evidence="1" id="KW-0436">Ligase</keyword>
<dbReference type="PANTHER" id="PTHR43334">
    <property type="entry name" value="ACETATE--COA LIGASE [ADP-FORMING]"/>
    <property type="match status" value="1"/>
</dbReference>
<dbReference type="GO" id="GO:0016874">
    <property type="term" value="F:ligase activity"/>
    <property type="evidence" value="ECO:0007669"/>
    <property type="project" value="UniProtKB-KW"/>
</dbReference>
<proteinExistence type="predicted"/>
<dbReference type="Gene3D" id="3.30.470.20">
    <property type="entry name" value="ATP-grasp fold, B domain"/>
    <property type="match status" value="1"/>
</dbReference>
<name>A0A645GY67_9ZZZZ</name>
<dbReference type="GO" id="GO:0046872">
    <property type="term" value="F:metal ion binding"/>
    <property type="evidence" value="ECO:0007669"/>
    <property type="project" value="InterPro"/>
</dbReference>
<dbReference type="PROSITE" id="PS50975">
    <property type="entry name" value="ATP_GRASP"/>
    <property type="match status" value="1"/>
</dbReference>
<dbReference type="InterPro" id="IPR011761">
    <property type="entry name" value="ATP-grasp"/>
</dbReference>
<organism evidence="5">
    <name type="scientific">bioreactor metagenome</name>
    <dbReference type="NCBI Taxonomy" id="1076179"/>
    <lineage>
        <taxon>unclassified sequences</taxon>
        <taxon>metagenomes</taxon>
        <taxon>ecological metagenomes</taxon>
    </lineage>
</organism>
<keyword evidence="5" id="KW-0012">Acyltransferase</keyword>
<feature type="domain" description="ATP-grasp" evidence="4">
    <location>
        <begin position="11"/>
        <end position="47"/>
    </location>
</feature>
<dbReference type="PANTHER" id="PTHR43334:SF1">
    <property type="entry name" value="3-HYDROXYPROPIONATE--COA LIGASE [ADP-FORMING]"/>
    <property type="match status" value="1"/>
</dbReference>
<dbReference type="EC" id="2.3.1.-" evidence="5"/>
<dbReference type="Gene3D" id="3.30.1490.20">
    <property type="entry name" value="ATP-grasp fold, A domain"/>
    <property type="match status" value="1"/>
</dbReference>
<dbReference type="GO" id="GO:0005524">
    <property type="term" value="F:ATP binding"/>
    <property type="evidence" value="ECO:0007669"/>
    <property type="project" value="UniProtKB-KW"/>
</dbReference>
<dbReference type="AlphaFoldDB" id="A0A645GY67"/>
<comment type="caution">
    <text evidence="5">The sequence shown here is derived from an EMBL/GenBank/DDBJ whole genome shotgun (WGS) entry which is preliminary data.</text>
</comment>
<reference evidence="5" key="1">
    <citation type="submission" date="2019-08" db="EMBL/GenBank/DDBJ databases">
        <authorList>
            <person name="Kucharzyk K."/>
            <person name="Murdoch R.W."/>
            <person name="Higgins S."/>
            <person name="Loffler F."/>
        </authorList>
    </citation>
    <scope>NUCLEOTIDE SEQUENCE</scope>
</reference>
<sequence length="218" mass="23979">MSKCLNELDARNLLSQYEISMAKSFLSKTIEEAKEAAQKLELPVVMKILSSDIIHKTEAGCVFVGVKTEEEVEEAFTKVCDNANRYNPDAKIDGVLIQEMAPAGLEAIIGMKKDPQFGPVIMVGSGGIYVEVFKDVALRLLPITRLDASKMLTETKLSQIINGARGIVYDKETLINTLLKLSDLIIENPTIEEIDINPFFLYEEGKGAKGVDALIKLA</sequence>
<accession>A0A645GY67</accession>
<dbReference type="FunFam" id="3.30.1490.20:FF:000020">
    <property type="entry name" value="Protein lysine acetyltransferase"/>
    <property type="match status" value="1"/>
</dbReference>
<evidence type="ECO:0000256" key="1">
    <source>
        <dbReference type="ARBA" id="ARBA00022598"/>
    </source>
</evidence>
<keyword evidence="2" id="KW-0547">Nucleotide-binding</keyword>
<gene>
    <name evidence="5" type="primary">pka_10</name>
    <name evidence="5" type="ORF">SDC9_178814</name>
</gene>
<evidence type="ECO:0000259" key="4">
    <source>
        <dbReference type="PROSITE" id="PS50975"/>
    </source>
</evidence>
<dbReference type="SUPFAM" id="SSF56059">
    <property type="entry name" value="Glutathione synthetase ATP-binding domain-like"/>
    <property type="match status" value="1"/>
</dbReference>
<dbReference type="InterPro" id="IPR013815">
    <property type="entry name" value="ATP_grasp_subdomain_1"/>
</dbReference>
<keyword evidence="3" id="KW-0067">ATP-binding</keyword>
<dbReference type="EMBL" id="VSSQ01082832">
    <property type="protein sequence ID" value="MPN31340.1"/>
    <property type="molecule type" value="Genomic_DNA"/>
</dbReference>
<keyword evidence="5" id="KW-0808">Transferase</keyword>
<dbReference type="InterPro" id="IPR051538">
    <property type="entry name" value="Acyl-CoA_Synth/Transferase"/>
</dbReference>
<evidence type="ECO:0000256" key="3">
    <source>
        <dbReference type="ARBA" id="ARBA00022840"/>
    </source>
</evidence>